<dbReference type="InterPro" id="IPR019786">
    <property type="entry name" value="Zinc_finger_PHD-type_CS"/>
</dbReference>
<reference evidence="7 8" key="1">
    <citation type="journal article" date="2018" name="Gigascience">
        <title>Genomes of trombidid mites reveal novel predicted allergens and laterally-transferred genes associated with secondary metabolism.</title>
        <authorList>
            <person name="Dong X."/>
            <person name="Chaisiri K."/>
            <person name="Xia D."/>
            <person name="Armstrong S.D."/>
            <person name="Fang Y."/>
            <person name="Donnelly M.J."/>
            <person name="Kadowaki T."/>
            <person name="McGarry J.W."/>
            <person name="Darby A.C."/>
            <person name="Makepeace B.L."/>
        </authorList>
    </citation>
    <scope>NUCLEOTIDE SEQUENCE [LARGE SCALE GENOMIC DNA]</scope>
    <source>
        <strain evidence="7">UoL-WK</strain>
    </source>
</reference>
<dbReference type="GO" id="GO:0002039">
    <property type="term" value="F:p53 binding"/>
    <property type="evidence" value="ECO:0007669"/>
    <property type="project" value="TreeGrafter"/>
</dbReference>
<sequence length="192" mass="21344">KKDKGKKSKRVVDTEDALSDEANAVDVEFVPRLTVKISGGTSSATPSPSSTASSNKLVIQNSTPQVSPVITKEKERKDDREKKERKRRKLVKSEKAATKTLSDASCTVITETICTGTGENGDKVWICPACKKPDDGTPMIGCDGCDDWYHWVCVGIKVPPKDEDSWFCNRCIARQQQIESKFKKKKHKIKDK</sequence>
<dbReference type="PANTHER" id="PTHR46452:SF1">
    <property type="entry name" value="TRANSCRIPTION INITIATION FACTOR TFIID SUBUNIT 3"/>
    <property type="match status" value="1"/>
</dbReference>
<dbReference type="Proteomes" id="UP000285301">
    <property type="component" value="Unassembled WGS sequence"/>
</dbReference>
<evidence type="ECO:0000256" key="1">
    <source>
        <dbReference type="ARBA" id="ARBA00022723"/>
    </source>
</evidence>
<keyword evidence="1" id="KW-0479">Metal-binding</keyword>
<dbReference type="CDD" id="cd15522">
    <property type="entry name" value="PHD_TAF3"/>
    <property type="match status" value="1"/>
</dbReference>
<keyword evidence="3" id="KW-0862">Zinc</keyword>
<evidence type="ECO:0000313" key="8">
    <source>
        <dbReference type="Proteomes" id="UP000285301"/>
    </source>
</evidence>
<dbReference type="GO" id="GO:0008270">
    <property type="term" value="F:zinc ion binding"/>
    <property type="evidence" value="ECO:0007669"/>
    <property type="project" value="UniProtKB-KW"/>
</dbReference>
<dbReference type="PROSITE" id="PS50016">
    <property type="entry name" value="ZF_PHD_2"/>
    <property type="match status" value="1"/>
</dbReference>
<organism evidence="7 8">
    <name type="scientific">Dinothrombium tinctorium</name>
    <dbReference type="NCBI Taxonomy" id="1965070"/>
    <lineage>
        <taxon>Eukaryota</taxon>
        <taxon>Metazoa</taxon>
        <taxon>Ecdysozoa</taxon>
        <taxon>Arthropoda</taxon>
        <taxon>Chelicerata</taxon>
        <taxon>Arachnida</taxon>
        <taxon>Acari</taxon>
        <taxon>Acariformes</taxon>
        <taxon>Trombidiformes</taxon>
        <taxon>Prostigmata</taxon>
        <taxon>Anystina</taxon>
        <taxon>Parasitengona</taxon>
        <taxon>Trombidioidea</taxon>
        <taxon>Trombidiidae</taxon>
        <taxon>Dinothrombium</taxon>
    </lineage>
</organism>
<evidence type="ECO:0000259" key="6">
    <source>
        <dbReference type="PROSITE" id="PS50016"/>
    </source>
</evidence>
<dbReference type="GO" id="GO:0005669">
    <property type="term" value="C:transcription factor TFIID complex"/>
    <property type="evidence" value="ECO:0007669"/>
    <property type="project" value="TreeGrafter"/>
</dbReference>
<dbReference type="AlphaFoldDB" id="A0A3S3P3W9"/>
<feature type="region of interest" description="Disordered" evidence="5">
    <location>
        <begin position="37"/>
        <end position="94"/>
    </location>
</feature>
<dbReference type="InterPro" id="IPR011011">
    <property type="entry name" value="Znf_FYVE_PHD"/>
</dbReference>
<feature type="compositionally biased region" description="Polar residues" evidence="5">
    <location>
        <begin position="55"/>
        <end position="68"/>
    </location>
</feature>
<dbReference type="InterPro" id="IPR019787">
    <property type="entry name" value="Znf_PHD-finger"/>
</dbReference>
<protein>
    <recommendedName>
        <fullName evidence="6">PHD-type domain-containing protein</fullName>
    </recommendedName>
</protein>
<comment type="caution">
    <text evidence="7">The sequence shown here is derived from an EMBL/GenBank/DDBJ whole genome shotgun (WGS) entry which is preliminary data.</text>
</comment>
<evidence type="ECO:0000256" key="4">
    <source>
        <dbReference type="PROSITE-ProRule" id="PRU00146"/>
    </source>
</evidence>
<feature type="compositionally biased region" description="Low complexity" evidence="5">
    <location>
        <begin position="38"/>
        <end position="54"/>
    </location>
</feature>
<dbReference type="InterPro" id="IPR013083">
    <property type="entry name" value="Znf_RING/FYVE/PHD"/>
</dbReference>
<name>A0A3S3P3W9_9ACAR</name>
<dbReference type="SUPFAM" id="SSF57903">
    <property type="entry name" value="FYVE/PHD zinc finger"/>
    <property type="match status" value="1"/>
</dbReference>
<evidence type="ECO:0000256" key="5">
    <source>
        <dbReference type="SAM" id="MobiDB-lite"/>
    </source>
</evidence>
<dbReference type="GO" id="GO:0045944">
    <property type="term" value="P:positive regulation of transcription by RNA polymerase II"/>
    <property type="evidence" value="ECO:0007669"/>
    <property type="project" value="TreeGrafter"/>
</dbReference>
<dbReference type="Gene3D" id="3.30.40.10">
    <property type="entry name" value="Zinc/RING finger domain, C3HC4 (zinc finger)"/>
    <property type="match status" value="1"/>
</dbReference>
<keyword evidence="8" id="KW-1185">Reference proteome</keyword>
<dbReference type="STRING" id="1965070.A0A3S3P3W9"/>
<evidence type="ECO:0000256" key="2">
    <source>
        <dbReference type="ARBA" id="ARBA00022771"/>
    </source>
</evidence>
<dbReference type="PROSITE" id="PS01359">
    <property type="entry name" value="ZF_PHD_1"/>
    <property type="match status" value="1"/>
</dbReference>
<feature type="domain" description="PHD-type" evidence="6">
    <location>
        <begin position="124"/>
        <end position="174"/>
    </location>
</feature>
<dbReference type="EMBL" id="NCKU01005436">
    <property type="protein sequence ID" value="RWS04572.1"/>
    <property type="molecule type" value="Genomic_DNA"/>
</dbReference>
<keyword evidence="2 4" id="KW-0863">Zinc-finger</keyword>
<dbReference type="SMART" id="SM00249">
    <property type="entry name" value="PHD"/>
    <property type="match status" value="1"/>
</dbReference>
<feature type="non-terminal residue" evidence="7">
    <location>
        <position position="1"/>
    </location>
</feature>
<proteinExistence type="predicted"/>
<dbReference type="PANTHER" id="PTHR46452">
    <property type="entry name" value="TRANSCRIPTION INITIATION FACTOR TFIID SUBUNIT 3"/>
    <property type="match status" value="1"/>
</dbReference>
<accession>A0A3S3P3W9</accession>
<dbReference type="Pfam" id="PF00628">
    <property type="entry name" value="PHD"/>
    <property type="match status" value="1"/>
</dbReference>
<dbReference type="OrthoDB" id="436852at2759"/>
<gene>
    <name evidence="7" type="ORF">B4U79_15936</name>
</gene>
<feature type="region of interest" description="Disordered" evidence="5">
    <location>
        <begin position="1"/>
        <end position="21"/>
    </location>
</feature>
<evidence type="ECO:0000313" key="7">
    <source>
        <dbReference type="EMBL" id="RWS04572.1"/>
    </source>
</evidence>
<dbReference type="InterPro" id="IPR001965">
    <property type="entry name" value="Znf_PHD"/>
</dbReference>
<feature type="compositionally biased region" description="Basic and acidic residues" evidence="5">
    <location>
        <begin position="71"/>
        <end position="82"/>
    </location>
</feature>
<evidence type="ECO:0000256" key="3">
    <source>
        <dbReference type="ARBA" id="ARBA00022833"/>
    </source>
</evidence>